<dbReference type="PROSITE" id="PS51257">
    <property type="entry name" value="PROKAR_LIPOPROTEIN"/>
    <property type="match status" value="1"/>
</dbReference>
<evidence type="ECO:0000256" key="1">
    <source>
        <dbReference type="SAM" id="MobiDB-lite"/>
    </source>
</evidence>
<feature type="region of interest" description="Disordered" evidence="1">
    <location>
        <begin position="149"/>
        <end position="169"/>
    </location>
</feature>
<feature type="compositionally biased region" description="Pro residues" evidence="1">
    <location>
        <begin position="52"/>
        <end position="63"/>
    </location>
</feature>
<dbReference type="Proteomes" id="UP000534294">
    <property type="component" value="Unassembled WGS sequence"/>
</dbReference>
<organism evidence="2 3">
    <name type="scientific">Prosthecobacter dejongeii</name>
    <dbReference type="NCBI Taxonomy" id="48465"/>
    <lineage>
        <taxon>Bacteria</taxon>
        <taxon>Pseudomonadati</taxon>
        <taxon>Verrucomicrobiota</taxon>
        <taxon>Verrucomicrobiia</taxon>
        <taxon>Verrucomicrobiales</taxon>
        <taxon>Verrucomicrobiaceae</taxon>
        <taxon>Prosthecobacter</taxon>
    </lineage>
</organism>
<feature type="compositionally biased region" description="Low complexity" evidence="1">
    <location>
        <begin position="80"/>
        <end position="108"/>
    </location>
</feature>
<dbReference type="AlphaFoldDB" id="A0A7W7YP05"/>
<name>A0A7W7YP05_9BACT</name>
<comment type="caution">
    <text evidence="2">The sequence shown here is derived from an EMBL/GenBank/DDBJ whole genome shotgun (WGS) entry which is preliminary data.</text>
</comment>
<proteinExistence type="predicted"/>
<dbReference type="RefSeq" id="WP_184211706.1">
    <property type="nucleotide sequence ID" value="NZ_JACHIF010000009.1"/>
</dbReference>
<accession>A0A7W7YP05</accession>
<feature type="region of interest" description="Disordered" evidence="1">
    <location>
        <begin position="20"/>
        <end position="125"/>
    </location>
</feature>
<protein>
    <submittedName>
        <fullName evidence="2">Uncharacterized protein</fullName>
    </submittedName>
</protein>
<evidence type="ECO:0000313" key="3">
    <source>
        <dbReference type="Proteomes" id="UP000534294"/>
    </source>
</evidence>
<dbReference type="EMBL" id="JACHIF010000009">
    <property type="protein sequence ID" value="MBB5039688.1"/>
    <property type="molecule type" value="Genomic_DNA"/>
</dbReference>
<reference evidence="2 3" key="1">
    <citation type="submission" date="2020-08" db="EMBL/GenBank/DDBJ databases">
        <title>Genomic Encyclopedia of Type Strains, Phase IV (KMG-IV): sequencing the most valuable type-strain genomes for metagenomic binning, comparative biology and taxonomic classification.</title>
        <authorList>
            <person name="Goeker M."/>
        </authorList>
    </citation>
    <scope>NUCLEOTIDE SEQUENCE [LARGE SCALE GENOMIC DNA]</scope>
    <source>
        <strain evidence="2 3">DSM 12251</strain>
    </source>
</reference>
<keyword evidence="3" id="KW-1185">Reference proteome</keyword>
<evidence type="ECO:0000313" key="2">
    <source>
        <dbReference type="EMBL" id="MBB5039688.1"/>
    </source>
</evidence>
<sequence length="169" mass="17557">MQRSTHLLVLTAITASLASCYGPDPRPFAGRGRSLDQPPRYGDPNRYVEPIAPTPAPVGPQVPVPNLDPTAPVVDPGLSVTPPGIQPTVPGGTVTPPAVTTPPVITTPSTPPAVTPPPAGDVPYARAVPGKPGFVYSPKDPKKVISVEGLRPGQKARDPETGDIFRVPY</sequence>
<gene>
    <name evidence="2" type="ORF">HNQ64_003963</name>
</gene>
<feature type="compositionally biased region" description="Pro residues" evidence="1">
    <location>
        <begin position="109"/>
        <end position="120"/>
    </location>
</feature>